<dbReference type="Proteomes" id="UP001301653">
    <property type="component" value="Unassembled WGS sequence"/>
</dbReference>
<accession>A0ABU5V4E3</accession>
<feature type="domain" description="HTH OST-type" evidence="2">
    <location>
        <begin position="195"/>
        <end position="269"/>
    </location>
</feature>
<evidence type="ECO:0000313" key="4">
    <source>
        <dbReference type="Proteomes" id="UP001301653"/>
    </source>
</evidence>
<dbReference type="InterPro" id="IPR025605">
    <property type="entry name" value="OST-HTH/LOTUS_dom"/>
</dbReference>
<dbReference type="Gene3D" id="3.30.420.610">
    <property type="entry name" value="LOTUS domain-like"/>
    <property type="match status" value="1"/>
</dbReference>
<dbReference type="PROSITE" id="PS51644">
    <property type="entry name" value="HTH_OST"/>
    <property type="match status" value="1"/>
</dbReference>
<dbReference type="Pfam" id="PF01936">
    <property type="entry name" value="NYN"/>
    <property type="match status" value="1"/>
</dbReference>
<proteinExistence type="predicted"/>
<feature type="region of interest" description="Disordered" evidence="1">
    <location>
        <begin position="256"/>
        <end position="285"/>
    </location>
</feature>
<gene>
    <name evidence="3" type="ORF">VA603_11815</name>
</gene>
<dbReference type="PANTHER" id="PTHR35811">
    <property type="entry name" value="SLR1870 PROTEIN"/>
    <property type="match status" value="1"/>
</dbReference>
<dbReference type="CDD" id="cd11297">
    <property type="entry name" value="PIN_LabA-like_N_1"/>
    <property type="match status" value="1"/>
</dbReference>
<dbReference type="PANTHER" id="PTHR35811:SF1">
    <property type="entry name" value="HTH OST-TYPE DOMAIN-CONTAINING PROTEIN"/>
    <property type="match status" value="1"/>
</dbReference>
<keyword evidence="4" id="KW-1185">Reference proteome</keyword>
<comment type="caution">
    <text evidence="3">The sequence shown here is derived from an EMBL/GenBank/DDBJ whole genome shotgun (WGS) entry which is preliminary data.</text>
</comment>
<dbReference type="RefSeq" id="WP_323438967.1">
    <property type="nucleotide sequence ID" value="NZ_JAYFUH010000227.1"/>
</dbReference>
<sequence length="285" mass="30542">MSEPEKRIALLIDADNAPASKIDEILVEVAAFGVANVRRAYGDWKNPRLKGWEHVLHEFAIRPIQQFAYSKGKNASDMAMVVDAMDLLYARNLDGFAIVSSDADFTPLVMRLLTDGVKVYGFGEQKTPVAFVNACSKFIYLEALGNDRSEPHEPSAEPVAAAPVPAAANAGEGAPNAAPPEAAPITPRSSGELRGDTRLINLLRGAVEAAADEQGWAMLSAVGNQIANRASFDSRNYGYRKLSDLMKATGLFEVKKDGKSSAVRAAPRKASKVSKASAKRAEAKP</sequence>
<protein>
    <submittedName>
        <fullName evidence="3">NYN domain-containing protein</fullName>
    </submittedName>
</protein>
<dbReference type="Pfam" id="PF12872">
    <property type="entry name" value="OST-HTH"/>
    <property type="match status" value="1"/>
</dbReference>
<evidence type="ECO:0000313" key="3">
    <source>
        <dbReference type="EMBL" id="MEA5668224.1"/>
    </source>
</evidence>
<organism evidence="3 4">
    <name type="scientific">Stenotrophomonas capsici</name>
    <dbReference type="NCBI Taxonomy" id="3110230"/>
    <lineage>
        <taxon>Bacteria</taxon>
        <taxon>Pseudomonadati</taxon>
        <taxon>Pseudomonadota</taxon>
        <taxon>Gammaproteobacteria</taxon>
        <taxon>Lysobacterales</taxon>
        <taxon>Lysobacteraceae</taxon>
        <taxon>Stenotrophomonas</taxon>
    </lineage>
</organism>
<dbReference type="CDD" id="cd10146">
    <property type="entry name" value="LabA_like_C"/>
    <property type="match status" value="1"/>
</dbReference>
<evidence type="ECO:0000256" key="1">
    <source>
        <dbReference type="SAM" id="MobiDB-lite"/>
    </source>
</evidence>
<name>A0ABU5V4E3_9GAMM</name>
<reference evidence="3 4" key="1">
    <citation type="submission" date="2023-12" db="EMBL/GenBank/DDBJ databases">
        <title>Stenotrophomonas guangdongensis sp. nov., isolated from wilted pepper plants (Capsicum annuum).</title>
        <authorList>
            <person name="Qiu M."/>
            <person name="Li Y."/>
            <person name="Liu Q."/>
            <person name="Zhang X."/>
            <person name="Huang Y."/>
            <person name="Guo R."/>
            <person name="Hu M."/>
            <person name="Zhou J."/>
            <person name="Zhou X."/>
        </authorList>
    </citation>
    <scope>NUCLEOTIDE SEQUENCE [LARGE SCALE GENOMIC DNA]</scope>
    <source>
        <strain evidence="3 4">MH1</strain>
    </source>
</reference>
<evidence type="ECO:0000259" key="2">
    <source>
        <dbReference type="PROSITE" id="PS51644"/>
    </source>
</evidence>
<dbReference type="InterPro" id="IPR041966">
    <property type="entry name" value="LOTUS-like"/>
</dbReference>
<dbReference type="EMBL" id="JAYFUH010000227">
    <property type="protein sequence ID" value="MEA5668224.1"/>
    <property type="molecule type" value="Genomic_DNA"/>
</dbReference>
<dbReference type="InterPro" id="IPR021139">
    <property type="entry name" value="NYN"/>
</dbReference>
<feature type="region of interest" description="Disordered" evidence="1">
    <location>
        <begin position="168"/>
        <end position="192"/>
    </location>
</feature>
<dbReference type="Gene3D" id="3.40.50.1010">
    <property type="entry name" value="5'-nuclease"/>
    <property type="match status" value="1"/>
</dbReference>